<name>A0A1E7EJN5_9STRA</name>
<keyword evidence="4 5" id="KW-0067">ATP-binding</keyword>
<feature type="domain" description="UvrD-like helicase ATP-binding" evidence="7">
    <location>
        <begin position="696"/>
        <end position="999"/>
    </location>
</feature>
<evidence type="ECO:0000256" key="1">
    <source>
        <dbReference type="ARBA" id="ARBA00022741"/>
    </source>
</evidence>
<feature type="binding site" evidence="5">
    <location>
        <begin position="717"/>
        <end position="724"/>
    </location>
    <ligand>
        <name>ATP</name>
        <dbReference type="ChEBI" id="CHEBI:30616"/>
    </ligand>
</feature>
<feature type="compositionally biased region" description="Low complexity" evidence="6">
    <location>
        <begin position="235"/>
        <end position="246"/>
    </location>
</feature>
<evidence type="ECO:0000256" key="5">
    <source>
        <dbReference type="PROSITE-ProRule" id="PRU00560"/>
    </source>
</evidence>
<feature type="region of interest" description="Disordered" evidence="6">
    <location>
        <begin position="74"/>
        <end position="354"/>
    </location>
</feature>
<evidence type="ECO:0000256" key="6">
    <source>
        <dbReference type="SAM" id="MobiDB-lite"/>
    </source>
</evidence>
<dbReference type="InterPro" id="IPR014016">
    <property type="entry name" value="UvrD-like_ATP-bd"/>
</dbReference>
<dbReference type="InterPro" id="IPR039904">
    <property type="entry name" value="TRANK1"/>
</dbReference>
<dbReference type="PROSITE" id="PS50096">
    <property type="entry name" value="IQ"/>
    <property type="match status" value="1"/>
</dbReference>
<accession>A0A1E7EJN5</accession>
<keyword evidence="1 5" id="KW-0547">Nucleotide-binding</keyword>
<feature type="compositionally biased region" description="Low complexity" evidence="6">
    <location>
        <begin position="119"/>
        <end position="132"/>
    </location>
</feature>
<feature type="compositionally biased region" description="Low complexity" evidence="6">
    <location>
        <begin position="311"/>
        <end position="322"/>
    </location>
</feature>
<evidence type="ECO:0000313" key="9">
    <source>
        <dbReference type="Proteomes" id="UP000095751"/>
    </source>
</evidence>
<evidence type="ECO:0000256" key="4">
    <source>
        <dbReference type="ARBA" id="ARBA00022840"/>
    </source>
</evidence>
<feature type="compositionally biased region" description="Basic and acidic residues" evidence="6">
    <location>
        <begin position="183"/>
        <end position="210"/>
    </location>
</feature>
<dbReference type="Proteomes" id="UP000095751">
    <property type="component" value="Unassembled WGS sequence"/>
</dbReference>
<gene>
    <name evidence="8" type="ORF">FRACYDRAFT_266444</name>
</gene>
<feature type="compositionally biased region" description="Basic and acidic residues" evidence="6">
    <location>
        <begin position="333"/>
        <end position="354"/>
    </location>
</feature>
<keyword evidence="3 5" id="KW-0347">Helicase</keyword>
<evidence type="ECO:0000256" key="3">
    <source>
        <dbReference type="ARBA" id="ARBA00022806"/>
    </source>
</evidence>
<dbReference type="Pfam" id="PF00580">
    <property type="entry name" value="UvrD-helicase"/>
    <property type="match status" value="1"/>
</dbReference>
<evidence type="ECO:0000259" key="7">
    <source>
        <dbReference type="PROSITE" id="PS51198"/>
    </source>
</evidence>
<dbReference type="KEGG" id="fcy:FRACYDRAFT_266444"/>
<keyword evidence="2 5" id="KW-0378">Hydrolase</keyword>
<proteinExistence type="predicted"/>
<evidence type="ECO:0000256" key="2">
    <source>
        <dbReference type="ARBA" id="ARBA00022801"/>
    </source>
</evidence>
<organism evidence="8 9">
    <name type="scientific">Fragilariopsis cylindrus CCMP1102</name>
    <dbReference type="NCBI Taxonomy" id="635003"/>
    <lineage>
        <taxon>Eukaryota</taxon>
        <taxon>Sar</taxon>
        <taxon>Stramenopiles</taxon>
        <taxon>Ochrophyta</taxon>
        <taxon>Bacillariophyta</taxon>
        <taxon>Bacillariophyceae</taxon>
        <taxon>Bacillariophycidae</taxon>
        <taxon>Bacillariales</taxon>
        <taxon>Bacillariaceae</taxon>
        <taxon>Fragilariopsis</taxon>
    </lineage>
</organism>
<dbReference type="InParanoid" id="A0A1E7EJN5"/>
<evidence type="ECO:0000313" key="8">
    <source>
        <dbReference type="EMBL" id="OEU06090.1"/>
    </source>
</evidence>
<feature type="compositionally biased region" description="Acidic residues" evidence="6">
    <location>
        <begin position="278"/>
        <end position="290"/>
    </location>
</feature>
<feature type="compositionally biased region" description="Low complexity" evidence="6">
    <location>
        <begin position="217"/>
        <end position="226"/>
    </location>
</feature>
<reference evidence="8 9" key="1">
    <citation type="submission" date="2016-09" db="EMBL/GenBank/DDBJ databases">
        <title>Extensive genetic diversity and differential bi-allelic expression allows diatom success in the polar Southern Ocean.</title>
        <authorList>
            <consortium name="DOE Joint Genome Institute"/>
            <person name="Mock T."/>
            <person name="Otillar R.P."/>
            <person name="Strauss J."/>
            <person name="Dupont C."/>
            <person name="Frickenhaus S."/>
            <person name="Maumus F."/>
            <person name="Mcmullan M."/>
            <person name="Sanges R."/>
            <person name="Schmutz J."/>
            <person name="Toseland A."/>
            <person name="Valas R."/>
            <person name="Veluchamy A."/>
            <person name="Ward B.J."/>
            <person name="Allen A."/>
            <person name="Barry K."/>
            <person name="Falciatore A."/>
            <person name="Ferrante M."/>
            <person name="Fortunato A.E."/>
            <person name="Gloeckner G."/>
            <person name="Gruber A."/>
            <person name="Hipkin R."/>
            <person name="Janech M."/>
            <person name="Kroth P."/>
            <person name="Leese F."/>
            <person name="Lindquist E."/>
            <person name="Lyon B.R."/>
            <person name="Martin J."/>
            <person name="Mayer C."/>
            <person name="Parker M."/>
            <person name="Quesneville H."/>
            <person name="Raymond J."/>
            <person name="Uhlig C."/>
            <person name="Valentin K.U."/>
            <person name="Worden A.Z."/>
            <person name="Armbrust E.V."/>
            <person name="Bowler C."/>
            <person name="Green B."/>
            <person name="Moulton V."/>
            <person name="Van Oosterhout C."/>
            <person name="Grigoriev I."/>
        </authorList>
    </citation>
    <scope>NUCLEOTIDE SEQUENCE [LARGE SCALE GENOMIC DNA]</scope>
    <source>
        <strain evidence="8 9">CCMP1102</strain>
    </source>
</reference>
<dbReference type="InterPro" id="IPR013986">
    <property type="entry name" value="DExx_box_DNA_helicase_dom_sf"/>
</dbReference>
<dbReference type="SUPFAM" id="SSF52540">
    <property type="entry name" value="P-loop containing nucleoside triphosphate hydrolases"/>
    <property type="match status" value="1"/>
</dbReference>
<dbReference type="Gene3D" id="3.40.50.300">
    <property type="entry name" value="P-loop containing nucleotide triphosphate hydrolases"/>
    <property type="match status" value="2"/>
</dbReference>
<dbReference type="GO" id="GO:0005524">
    <property type="term" value="F:ATP binding"/>
    <property type="evidence" value="ECO:0007669"/>
    <property type="project" value="UniProtKB-UniRule"/>
</dbReference>
<dbReference type="Gene3D" id="1.10.10.160">
    <property type="match status" value="1"/>
</dbReference>
<dbReference type="EMBL" id="KV784429">
    <property type="protein sequence ID" value="OEU06090.1"/>
    <property type="molecule type" value="Genomic_DNA"/>
</dbReference>
<dbReference type="PROSITE" id="PS51198">
    <property type="entry name" value="UVRD_HELICASE_ATP_BIND"/>
    <property type="match status" value="1"/>
</dbReference>
<sequence length="1333" mass="150002">MILDPKAQRLLTTYQKFSNSLTIVEVNGGESKVLPKKVPLIAIMVLLLEGLGLGIAIKAEACVSTTAFETAHISKLPSDEDDSSSEQSMPGLQERAREDSSSDGSSSSDDDSEEVLPVSNNNNNNNNNNNRRNGGGRRRPAVNNNNNDSSSSDDDDSAATDADIPPLSNRYNATGDSSSDSDYSDRGMPDLVGRARNDDSESDDASRSGSDDDDDNNNINTNAPRARATRRRNNHGAARNSSSSNNTVPTAPHVNNGDDNDSDSSAIPPDLIRRENNDDTSSDDSSDTDDNNNSNETSRASREAAKKARKAAAFADAIADTSTTKKSKSKRQRKEEKKRLAKEAKKVEERKKKEAREKLAREKEKLARKEKKEYDCSTTIVAFYRQSIQQQKYNKLRYGFIRIQSLVRGKQSRKENLNIIQHLKEFVLFYSLWGNCIQLSKSVEKDEPDWSSLREKQAYIRQQELMRDDEEDMKETDKKLTNSMADAMRTIEGKAAKLEDDIEEVHLPMKRVKIRNGHNGNSNGSNNNTDVLLNFSRIHLSGDVVKWVRNGDPKYVGLFVKRMKSLSGGERSRILAKRLNGSTTNKVPIYETYLEQKSGYRILWTEKDDYLLVWYVANHDKVSRLMRLIDDSKSRSQRQRVSINDMDEMRDACHNNANTKDEDEIFLDPLGNVPLKVYDISINDIEDIKKKDWTPALHLTEEERKVVETEGTVLLLGRSGTGKTICICNRMEYDRQQFKSDPLFSQLFVARSPRLCTYVKNNIGESDGSEFVTFEMLLEELENTLPKVDNIRDSFPENQFMRFSAFKQEIYDGDKGIDALVVWTNIRSFLKGSIEALKDSNLAVSEEEYISEENFGKKRCRLPTDQRKVVYEIFLEYQKRMSETNAWDNCDRIIALVQRLQAAKVSDPEMFEGAKIWCKWSKIYVDEVQDYTQAEILLFFYLTSGAGNLFLAGDPAQNVTKGVEFRFEDIRSVGYHIADGDRRLIPDKPQKVNVNFRSHAGILNAASSVLSMMFKSFPHAAKELGKDEGLFGGPRPGMFYKIKPETMATLVAKEMQGTVILTHDENVDECIKKLGGYELVYGIRKAKGLEFKSVIILDFFSSLPNNLQKPWRELLLNRADAFQFQIDHPEVEGQLKLLYTAVTRCIDTLKFAETEGSTSGAAFMRFAEEEKDGKPAIATRNKIGDIVNMSLTQDEWLASGITNAEAAEAEVSGDNIHAQSLMEKAIYCFKQASNDSFGKKAEIQLASFKLRLKILNVGRSGTSADAESSPDIEKEAVELFVKLLKENLVLEAAGMGRDMGKILQKTYPSSAFLEKQILRGIKPEGGYSRGRGM</sequence>
<dbReference type="InterPro" id="IPR027417">
    <property type="entry name" value="P-loop_NTPase"/>
</dbReference>
<dbReference type="PANTHER" id="PTHR21529:SF4">
    <property type="entry name" value="TPR AND ANKYRIN REPEAT-CONTAINING PROTEIN 1"/>
    <property type="match status" value="1"/>
</dbReference>
<dbReference type="OrthoDB" id="44378at2759"/>
<dbReference type="GO" id="GO:0016787">
    <property type="term" value="F:hydrolase activity"/>
    <property type="evidence" value="ECO:0007669"/>
    <property type="project" value="UniProtKB-UniRule"/>
</dbReference>
<dbReference type="PANTHER" id="PTHR21529">
    <property type="entry name" value="MAMMARY TURMOR VIRUS RECEPTOR HOMOLOG 1, 2 MTVR1, 2"/>
    <property type="match status" value="1"/>
</dbReference>
<dbReference type="GO" id="GO:0004386">
    <property type="term" value="F:helicase activity"/>
    <property type="evidence" value="ECO:0007669"/>
    <property type="project" value="UniProtKB-UniRule"/>
</dbReference>
<feature type="compositionally biased region" description="Low complexity" evidence="6">
    <location>
        <begin position="141"/>
        <end position="150"/>
    </location>
</feature>
<protein>
    <submittedName>
        <fullName evidence="8">p-loop containing nucleoside triphosphate hydrolase protein</fullName>
    </submittedName>
</protein>
<keyword evidence="9" id="KW-1185">Reference proteome</keyword>